<accession>A0AA37VT51</accession>
<organism evidence="2 3">
    <name type="scientific">Pseudomonas putida</name>
    <name type="common">Arthrobacter siderocapsulatus</name>
    <dbReference type="NCBI Taxonomy" id="303"/>
    <lineage>
        <taxon>Bacteria</taxon>
        <taxon>Pseudomonadati</taxon>
        <taxon>Pseudomonadota</taxon>
        <taxon>Gammaproteobacteria</taxon>
        <taxon>Pseudomonadales</taxon>
        <taxon>Pseudomonadaceae</taxon>
        <taxon>Pseudomonas</taxon>
    </lineage>
</organism>
<dbReference type="Pfam" id="PF03527">
    <property type="entry name" value="RHS"/>
    <property type="match status" value="1"/>
</dbReference>
<dbReference type="Gene3D" id="2.180.10.10">
    <property type="entry name" value="RHS repeat-associated core"/>
    <property type="match status" value="1"/>
</dbReference>
<dbReference type="InterPro" id="IPR050708">
    <property type="entry name" value="T6SS_VgrG/RHS"/>
</dbReference>
<evidence type="ECO:0000259" key="1">
    <source>
        <dbReference type="Pfam" id="PF03527"/>
    </source>
</evidence>
<gene>
    <name evidence="2" type="ORF">PPUN14671_38880</name>
</gene>
<evidence type="ECO:0000313" key="2">
    <source>
        <dbReference type="EMBL" id="GLO37052.1"/>
    </source>
</evidence>
<feature type="domain" description="RHS protein conserved region" evidence="1">
    <location>
        <begin position="2"/>
        <end position="22"/>
    </location>
</feature>
<dbReference type="PANTHER" id="PTHR32305:SF15">
    <property type="entry name" value="PROTEIN RHSA-RELATED"/>
    <property type="match status" value="1"/>
</dbReference>
<sequence>MPMELTDEDGEIAWRGTYKAWGLAEETRSDKAKWADIRNPLRFQGQYWDVETGLHYNRYRYYDPQVGRFIGKDPIGFSGGFNLYQYTPNPIYWIDPLGLAKRGPVPGGKGPHNEVITAWGNEVRTNGGTVLAGGGVLKETLIPTPGGHKSGRRADIVIRDSEGKLIYGQVGRAYANGDPVKREMLAMEDLRHQTQGTDIPDDVEFRTYCPCKDKK</sequence>
<dbReference type="PANTHER" id="PTHR32305">
    <property type="match status" value="1"/>
</dbReference>
<dbReference type="EMBL" id="BSKJ01000009">
    <property type="protein sequence ID" value="GLO37052.1"/>
    <property type="molecule type" value="Genomic_DNA"/>
</dbReference>
<dbReference type="Proteomes" id="UP001161257">
    <property type="component" value="Unassembled WGS sequence"/>
</dbReference>
<dbReference type="NCBIfam" id="TIGR03696">
    <property type="entry name" value="Rhs_assc_core"/>
    <property type="match status" value="1"/>
</dbReference>
<dbReference type="PRINTS" id="PR00394">
    <property type="entry name" value="RHSPROTEIN"/>
</dbReference>
<comment type="caution">
    <text evidence="2">The sequence shown here is derived from an EMBL/GenBank/DDBJ whole genome shotgun (WGS) entry which is preliminary data.</text>
</comment>
<proteinExistence type="predicted"/>
<evidence type="ECO:0000313" key="3">
    <source>
        <dbReference type="Proteomes" id="UP001161257"/>
    </source>
</evidence>
<dbReference type="InterPro" id="IPR022385">
    <property type="entry name" value="Rhs_assc_core"/>
</dbReference>
<dbReference type="AlphaFoldDB" id="A0AA37VT51"/>
<name>A0AA37VT51_PSEPU</name>
<protein>
    <recommendedName>
        <fullName evidence="1">RHS protein conserved region domain-containing protein</fullName>
    </recommendedName>
</protein>
<reference evidence="2" key="1">
    <citation type="submission" date="2023-01" db="EMBL/GenBank/DDBJ databases">
        <title>Whole-genome sequence of Pseudomonas putida NBRC 14671.</title>
        <authorList>
            <person name="Morohoshi T."/>
            <person name="Someya N."/>
        </authorList>
    </citation>
    <scope>NUCLEOTIDE SEQUENCE</scope>
    <source>
        <strain evidence="2">NBRC 14671</strain>
    </source>
</reference>
<dbReference type="InterPro" id="IPR001826">
    <property type="entry name" value="RHS"/>
</dbReference>